<reference evidence="1" key="1">
    <citation type="journal article" date="2021" name="New Phytol.">
        <title>Evolutionary innovations through gain and loss of genes in the ectomycorrhizal Boletales.</title>
        <authorList>
            <person name="Wu G."/>
            <person name="Miyauchi S."/>
            <person name="Morin E."/>
            <person name="Kuo A."/>
            <person name="Drula E."/>
            <person name="Varga T."/>
            <person name="Kohler A."/>
            <person name="Feng B."/>
            <person name="Cao Y."/>
            <person name="Lipzen A."/>
            <person name="Daum C."/>
            <person name="Hundley H."/>
            <person name="Pangilinan J."/>
            <person name="Johnson J."/>
            <person name="Barry K."/>
            <person name="LaButti K."/>
            <person name="Ng V."/>
            <person name="Ahrendt S."/>
            <person name="Min B."/>
            <person name="Choi I.G."/>
            <person name="Park H."/>
            <person name="Plett J.M."/>
            <person name="Magnuson J."/>
            <person name="Spatafora J.W."/>
            <person name="Nagy L.G."/>
            <person name="Henrissat B."/>
            <person name="Grigoriev I.V."/>
            <person name="Yang Z.L."/>
            <person name="Xu J."/>
            <person name="Martin F.M."/>
        </authorList>
    </citation>
    <scope>NUCLEOTIDE SEQUENCE</scope>
    <source>
        <strain evidence="1">ATCC 28755</strain>
    </source>
</reference>
<gene>
    <name evidence="1" type="ORF">BJ138DRAFT_401694</name>
</gene>
<protein>
    <submittedName>
        <fullName evidence="1">Uncharacterized protein</fullName>
    </submittedName>
</protein>
<keyword evidence="2" id="KW-1185">Reference proteome</keyword>
<dbReference type="Proteomes" id="UP000790377">
    <property type="component" value="Unassembled WGS sequence"/>
</dbReference>
<accession>A0ACB8ANV2</accession>
<evidence type="ECO:0000313" key="2">
    <source>
        <dbReference type="Proteomes" id="UP000790377"/>
    </source>
</evidence>
<evidence type="ECO:0000313" key="1">
    <source>
        <dbReference type="EMBL" id="KAH7914413.1"/>
    </source>
</evidence>
<name>A0ACB8ANV2_9AGAM</name>
<comment type="caution">
    <text evidence="1">The sequence shown here is derived from an EMBL/GenBank/DDBJ whole genome shotgun (WGS) entry which is preliminary data.</text>
</comment>
<proteinExistence type="predicted"/>
<sequence>MITLDNLEGYRTAHDINEAITKSYELEQLGICPTRIRDGRKYTATNFDLINVEDEHSSSDNGDSISEVEKPDFNEEKVQQLGDILKSHAHNSASGIMSTPFRLRITSSNCHYDDFITPTQTGSSQSSQTPSLLKNLYEHATISGYGDVRTQETVVDESVRCAREFSSPEFSVEAVILRSVEELWSHHFFPDRAVRAEPHKIHVYGPGGHFASHRDTPQKDLIGTFLLGLGDTTESWDGKLVVDNKKHRSSPGHWVAFYPDVPHCVQRLQGSNAYRASIAFKIFRTDTRRSQSIQVYSQLHTALYDVISTMEVPFGLLLERKYCMGTKELSGMDASLIACARARPDVRVHLLPVIIRYTAEWCDIGAEDPFTNRFYAEVFPFTDADVDYLLGRGDKVSRSWIQRVGELRFYAPDFERCVVTLESEEIETVNYVGNEAEAWREDSIYLSYAMLVVPADLNTDE</sequence>
<dbReference type="EMBL" id="MU267614">
    <property type="protein sequence ID" value="KAH7914413.1"/>
    <property type="molecule type" value="Genomic_DNA"/>
</dbReference>
<organism evidence="1 2">
    <name type="scientific">Hygrophoropsis aurantiaca</name>
    <dbReference type="NCBI Taxonomy" id="72124"/>
    <lineage>
        <taxon>Eukaryota</taxon>
        <taxon>Fungi</taxon>
        <taxon>Dikarya</taxon>
        <taxon>Basidiomycota</taxon>
        <taxon>Agaricomycotina</taxon>
        <taxon>Agaricomycetes</taxon>
        <taxon>Agaricomycetidae</taxon>
        <taxon>Boletales</taxon>
        <taxon>Coniophorineae</taxon>
        <taxon>Hygrophoropsidaceae</taxon>
        <taxon>Hygrophoropsis</taxon>
    </lineage>
</organism>